<dbReference type="HAMAP" id="MF_00235">
    <property type="entry name" value="Adenylate_kinase_Adk"/>
    <property type="match status" value="1"/>
</dbReference>
<keyword evidence="1 4" id="KW-0808">Transferase</keyword>
<dbReference type="PRINTS" id="PR00094">
    <property type="entry name" value="ADENYLTKNASE"/>
</dbReference>
<evidence type="ECO:0000256" key="1">
    <source>
        <dbReference type="ARBA" id="ARBA00022679"/>
    </source>
</evidence>
<dbReference type="GO" id="GO:0016787">
    <property type="term" value="F:hydrolase activity"/>
    <property type="evidence" value="ECO:0007669"/>
    <property type="project" value="UniProtKB-KW"/>
</dbReference>
<dbReference type="EMBL" id="ML987203">
    <property type="protein sequence ID" value="KAF2244209.1"/>
    <property type="molecule type" value="Genomic_DNA"/>
</dbReference>
<dbReference type="Gene3D" id="3.40.50.300">
    <property type="entry name" value="P-loop containing nucleotide triphosphate hydrolases"/>
    <property type="match status" value="1"/>
</dbReference>
<dbReference type="Proteomes" id="UP000800094">
    <property type="component" value="Unassembled WGS sequence"/>
</dbReference>
<dbReference type="OrthoDB" id="442176at2759"/>
<dbReference type="RefSeq" id="XP_033679213.1">
    <property type="nucleotide sequence ID" value="XM_033835860.1"/>
</dbReference>
<accession>A0A6A6I227</accession>
<evidence type="ECO:0000256" key="4">
    <source>
        <dbReference type="RuleBase" id="RU003330"/>
    </source>
</evidence>
<dbReference type="InterPro" id="IPR000850">
    <property type="entry name" value="Adenylat/UMP-CMP_kin"/>
</dbReference>
<sequence length="204" mass="22555">MQPEPKKISVLGPPGSGKGTQCSLLQKRFFCAHLSVGDLLRAEVVKPGSPYAELIRENIKEGRIGPKELTVRFMKQAMDGVAKEGVQSFFLDGFPRRLDQAEYFEEKVGPVSLVLVLECPSAVLLERLLSRRRADDDTGTIQKRIDTFNKTTAQVLEKYEAMGKVVRVDGNHDVEKVAADIQYVLRQAGVELQTRAGLGLKAEA</sequence>
<dbReference type="GO" id="GO:0005524">
    <property type="term" value="F:ATP binding"/>
    <property type="evidence" value="ECO:0007669"/>
    <property type="project" value="InterPro"/>
</dbReference>
<reference evidence="5" key="1">
    <citation type="journal article" date="2020" name="Stud. Mycol.">
        <title>101 Dothideomycetes genomes: a test case for predicting lifestyles and emergence of pathogens.</title>
        <authorList>
            <person name="Haridas S."/>
            <person name="Albert R."/>
            <person name="Binder M."/>
            <person name="Bloem J."/>
            <person name="Labutti K."/>
            <person name="Salamov A."/>
            <person name="Andreopoulos B."/>
            <person name="Baker S."/>
            <person name="Barry K."/>
            <person name="Bills G."/>
            <person name="Bluhm B."/>
            <person name="Cannon C."/>
            <person name="Castanera R."/>
            <person name="Culley D."/>
            <person name="Daum C."/>
            <person name="Ezra D."/>
            <person name="Gonzalez J."/>
            <person name="Henrissat B."/>
            <person name="Kuo A."/>
            <person name="Liang C."/>
            <person name="Lipzen A."/>
            <person name="Lutzoni F."/>
            <person name="Magnuson J."/>
            <person name="Mondo S."/>
            <person name="Nolan M."/>
            <person name="Ohm R."/>
            <person name="Pangilinan J."/>
            <person name="Park H.-J."/>
            <person name="Ramirez L."/>
            <person name="Alfaro M."/>
            <person name="Sun H."/>
            <person name="Tritt A."/>
            <person name="Yoshinaga Y."/>
            <person name="Zwiers L.-H."/>
            <person name="Turgeon B."/>
            <person name="Goodwin S."/>
            <person name="Spatafora J."/>
            <person name="Crous P."/>
            <person name="Grigoriev I."/>
        </authorList>
    </citation>
    <scope>NUCLEOTIDE SEQUENCE</scope>
    <source>
        <strain evidence="5">CBS 122368</strain>
    </source>
</reference>
<dbReference type="InterPro" id="IPR033690">
    <property type="entry name" value="Adenylat_kinase_CS"/>
</dbReference>
<dbReference type="PANTHER" id="PTHR23359">
    <property type="entry name" value="NUCLEOTIDE KINASE"/>
    <property type="match status" value="1"/>
</dbReference>
<dbReference type="Pfam" id="PF00406">
    <property type="entry name" value="ADK"/>
    <property type="match status" value="1"/>
</dbReference>
<proteinExistence type="inferred from homology"/>
<keyword evidence="6" id="KW-1185">Reference proteome</keyword>
<dbReference type="CDD" id="cd01428">
    <property type="entry name" value="ADK"/>
    <property type="match status" value="1"/>
</dbReference>
<evidence type="ECO:0000313" key="6">
    <source>
        <dbReference type="Proteomes" id="UP000800094"/>
    </source>
</evidence>
<dbReference type="AlphaFoldDB" id="A0A6A6I227"/>
<evidence type="ECO:0000256" key="3">
    <source>
        <dbReference type="ARBA" id="ARBA00022777"/>
    </source>
</evidence>
<dbReference type="GeneID" id="54589190"/>
<protein>
    <submittedName>
        <fullName evidence="5">P-loop containing nucleoside triphosphate hydrolase protein</fullName>
    </submittedName>
</protein>
<dbReference type="GO" id="GO:0019205">
    <property type="term" value="F:nucleobase-containing compound kinase activity"/>
    <property type="evidence" value="ECO:0007669"/>
    <property type="project" value="InterPro"/>
</dbReference>
<dbReference type="PROSITE" id="PS00113">
    <property type="entry name" value="ADENYLATE_KINASE"/>
    <property type="match status" value="1"/>
</dbReference>
<keyword evidence="5" id="KW-0378">Hydrolase</keyword>
<evidence type="ECO:0000256" key="2">
    <source>
        <dbReference type="ARBA" id="ARBA00022741"/>
    </source>
</evidence>
<organism evidence="5 6">
    <name type="scientific">Trematosphaeria pertusa</name>
    <dbReference type="NCBI Taxonomy" id="390896"/>
    <lineage>
        <taxon>Eukaryota</taxon>
        <taxon>Fungi</taxon>
        <taxon>Dikarya</taxon>
        <taxon>Ascomycota</taxon>
        <taxon>Pezizomycotina</taxon>
        <taxon>Dothideomycetes</taxon>
        <taxon>Pleosporomycetidae</taxon>
        <taxon>Pleosporales</taxon>
        <taxon>Massarineae</taxon>
        <taxon>Trematosphaeriaceae</taxon>
        <taxon>Trematosphaeria</taxon>
    </lineage>
</organism>
<dbReference type="SUPFAM" id="SSF52540">
    <property type="entry name" value="P-loop containing nucleoside triphosphate hydrolases"/>
    <property type="match status" value="1"/>
</dbReference>
<gene>
    <name evidence="5" type="ORF">BU26DRAFT_608667</name>
</gene>
<evidence type="ECO:0000313" key="5">
    <source>
        <dbReference type="EMBL" id="KAF2244209.1"/>
    </source>
</evidence>
<comment type="similarity">
    <text evidence="4">Belongs to the adenylate kinase family.</text>
</comment>
<keyword evidence="2" id="KW-0547">Nucleotide-binding</keyword>
<dbReference type="GO" id="GO:0006139">
    <property type="term" value="P:nucleobase-containing compound metabolic process"/>
    <property type="evidence" value="ECO:0007669"/>
    <property type="project" value="InterPro"/>
</dbReference>
<name>A0A6A6I227_9PLEO</name>
<dbReference type="InterPro" id="IPR027417">
    <property type="entry name" value="P-loop_NTPase"/>
</dbReference>
<keyword evidence="3 4" id="KW-0418">Kinase</keyword>